<dbReference type="AlphaFoldDB" id="K6C6V7"/>
<evidence type="ECO:0000313" key="3">
    <source>
        <dbReference type="Proteomes" id="UP000006315"/>
    </source>
</evidence>
<keyword evidence="1" id="KW-0812">Transmembrane</keyword>
<feature type="transmembrane region" description="Helical" evidence="1">
    <location>
        <begin position="21"/>
        <end position="39"/>
    </location>
</feature>
<name>K6C6V7_SCHAZ</name>
<organism evidence="2 3">
    <name type="scientific">Schinkia azotoformans LMG 9581</name>
    <dbReference type="NCBI Taxonomy" id="1131731"/>
    <lineage>
        <taxon>Bacteria</taxon>
        <taxon>Bacillati</taxon>
        <taxon>Bacillota</taxon>
        <taxon>Bacilli</taxon>
        <taxon>Bacillales</taxon>
        <taxon>Bacillaceae</taxon>
        <taxon>Calidifontibacillus/Schinkia group</taxon>
        <taxon>Schinkia</taxon>
    </lineage>
</organism>
<dbReference type="Proteomes" id="UP000006315">
    <property type="component" value="Unassembled WGS sequence"/>
</dbReference>
<gene>
    <name evidence="2" type="ORF">BAZO_10767</name>
</gene>
<protein>
    <submittedName>
        <fullName evidence="2">Uncharacterized protein</fullName>
    </submittedName>
</protein>
<accession>K6C6V7</accession>
<dbReference type="STRING" id="1131731.BAZO_10767"/>
<keyword evidence="1" id="KW-0472">Membrane</keyword>
<dbReference type="EMBL" id="AJLR01000069">
    <property type="protein sequence ID" value="EKN66880.1"/>
    <property type="molecule type" value="Genomic_DNA"/>
</dbReference>
<proteinExistence type="predicted"/>
<reference evidence="2 3" key="1">
    <citation type="journal article" date="2012" name="Front. Microbiol.">
        <title>Redundancy and modularity in membrane-associated dissimilatory nitrate reduction in Bacillus.</title>
        <authorList>
            <person name="Heylen K."/>
            <person name="Keltjens J."/>
        </authorList>
    </citation>
    <scope>NUCLEOTIDE SEQUENCE [LARGE SCALE GENOMIC DNA]</scope>
    <source>
        <strain evidence="2 3">LMG 9581</strain>
    </source>
</reference>
<comment type="caution">
    <text evidence="2">The sequence shown here is derived from an EMBL/GenBank/DDBJ whole genome shotgun (WGS) entry which is preliminary data.</text>
</comment>
<evidence type="ECO:0000256" key="1">
    <source>
        <dbReference type="SAM" id="Phobius"/>
    </source>
</evidence>
<keyword evidence="3" id="KW-1185">Reference proteome</keyword>
<keyword evidence="1" id="KW-1133">Transmembrane helix</keyword>
<evidence type="ECO:0000313" key="2">
    <source>
        <dbReference type="EMBL" id="EKN66880.1"/>
    </source>
</evidence>
<sequence length="73" mass="8721">MLLYYKRNKSNPSHFFTFHKMFISSIITIEIVKITLTLMHKGFCFEKCEHNVKTVFKNVHSIVGKYHLLLDFI</sequence>